<organism evidence="2 3">
    <name type="scientific">Pacificimonas flava</name>
    <dbReference type="NCBI Taxonomy" id="1234595"/>
    <lineage>
        <taxon>Bacteria</taxon>
        <taxon>Pseudomonadati</taxon>
        <taxon>Pseudomonadota</taxon>
        <taxon>Alphaproteobacteria</taxon>
        <taxon>Sphingomonadales</taxon>
        <taxon>Sphingosinicellaceae</taxon>
        <taxon>Pacificimonas</taxon>
    </lineage>
</organism>
<evidence type="ECO:0000313" key="2">
    <source>
        <dbReference type="EMBL" id="OWV31987.1"/>
    </source>
</evidence>
<gene>
    <name evidence="2" type="ORF">B5C34_14550</name>
</gene>
<feature type="region of interest" description="Disordered" evidence="1">
    <location>
        <begin position="816"/>
        <end position="840"/>
    </location>
</feature>
<dbReference type="EMBL" id="NFZT01000003">
    <property type="protein sequence ID" value="OWV31987.1"/>
    <property type="molecule type" value="Genomic_DNA"/>
</dbReference>
<name>A0A219B0Y1_9SPHN</name>
<keyword evidence="3" id="KW-1185">Reference proteome</keyword>
<evidence type="ECO:0000256" key="1">
    <source>
        <dbReference type="SAM" id="MobiDB-lite"/>
    </source>
</evidence>
<accession>A0A219B0Y1</accession>
<reference evidence="3" key="1">
    <citation type="submission" date="2017-05" db="EMBL/GenBank/DDBJ databases">
        <authorList>
            <person name="Lin X."/>
        </authorList>
    </citation>
    <scope>NUCLEOTIDE SEQUENCE [LARGE SCALE GENOMIC DNA]</scope>
    <source>
        <strain evidence="3">JLT2012</strain>
    </source>
</reference>
<proteinExistence type="predicted"/>
<evidence type="ECO:0000313" key="3">
    <source>
        <dbReference type="Proteomes" id="UP000198462"/>
    </source>
</evidence>
<dbReference type="Proteomes" id="UP000198462">
    <property type="component" value="Unassembled WGS sequence"/>
</dbReference>
<comment type="caution">
    <text evidence="2">The sequence shown here is derived from an EMBL/GenBank/DDBJ whole genome shotgun (WGS) entry which is preliminary data.</text>
</comment>
<sequence>MANAAQPKLDLDRTFRPVSEEEAKRPDLLLASRYGGSLSWKGLLEMPRVIVLAEAGSGKSFEFEAQWRAKIASGALACRAAVQDVARSRFQDAIGAQDLARYESWRAKDDAHCWFFIDSVDEAKDEGLRLEAALRNLSNAIAGMEERATVLISGRFSDWDFIADRAAVEEWLAMPVPLPPPDPADHHHNLIRDTLSHRQPEKPADPPDPVQVVLMEPLDEPRIRKFAGNAGVTDTDAFIAAVEHGNLWHFAGRPLDLEWMAKYWHDHHKLGTLQQMLEASIAARLIDPKPDRRRRDTLSPQVARNALERIAAALHLSGKETVRLPSASLDSQATPNALSIQSVLPEWPAKDQLQLLGRPVFDPATLGRIRLHNDNEGSVRTYLTACWLHGRLADNCPLREIHDLLFADIYGRALIRPDMVEVGAWLSIWHPTIADKVIERDPYILLTRGDPGSLPVATRVRAIEASIALAGHHDPWHLFGDDLFRRLADPTFDPLIPEWWGRFAKSRHARHLLLRLIRLGRQQGGLDIARQVAFEDSVDDISQILAGMILVEMGTDEDKRRLADYILTDFEHLQRDIVLSAVEGLFPTFLPVEQFFSVIDVLGVTDGQNFKSIHPIGPDLAAALNTRDELIEFLAAVVDRIGPLTGNDDECKFTEAFAELAIAAAVRLLALCQSEVPPVVTQFVLRLHDHQAYRGVGPTEDQLNQAMVATTIRKQMSFWQAAEALREHPWFVDKPAPNVWQMQHLGWPGRLGPDDLDWLLTDMISRADPGDRLLALGAAHAISRESGDAALLARTGQAAAVDADLLAAHEQWQKPIEESPELKRSHARLEKSRRENQKRTAERDDSWIRFIDELRADPGQLDSLHPQTEDTVDRRLYNLWRLLNSRTSSRSRYSVSDVSAIEPIVGKEVAEKLRLGLIDFAHRRMPRIPSELPPDERNGTKGFDIMGLAGTSLAAAATPQWAMTLSDSDTERAARYAIVELNGFPDYMVSLANVKPDLVAPILNAEIDSQLNDGNPAAHGMLDRITYCEQPIAELVTPHLRTRLTTERDVPPAMLPKVADVLTKTAGPGDTEFGQDLRAMALCANSPEAAAIYLALLFAIDGDDAIDCLEILMQGHDGPARSALCAALLPRVVGGRFRQERPLPPTLSFKRLLALVRAAFEGIRREDDVDRPSGEVYSPGERDHAQDARNALFNRLAETPGEATHAALIEMACKNDIDIEPDWLRELARRRALADAALQPWRAKDVLQFETEFGKPPSTTADLQFLAVRRIEQIEHDLLNGRFSQGTTLQELSGENAVQRWIADRLESLQPQLYTLVREPHVADEKEPDITLHSRITGVALPIEIKVLEAMSVVEMEKALEEQLCGQYLRHDTARHGILLFVHQKSRSQGWQLAGHSQPVQLPAVLEHLRKRASSIRATSPTGPQPVVCCIDVSGVRPLKRKPARRKRSGKQPLAK</sequence>
<protein>
    <submittedName>
        <fullName evidence="2">Uncharacterized protein</fullName>
    </submittedName>
</protein>